<dbReference type="AlphaFoldDB" id="A0AAV9K0R7"/>
<keyword evidence="3" id="KW-1185">Reference proteome</keyword>
<reference evidence="2 3" key="1">
    <citation type="submission" date="2023-10" db="EMBL/GenBank/DDBJ databases">
        <title>Genome-Wide Identification Analysis in wild type Solanum Pinnatisectum Reveals Some Genes Defensing Phytophthora Infestans.</title>
        <authorList>
            <person name="Sun C."/>
        </authorList>
    </citation>
    <scope>NUCLEOTIDE SEQUENCE [LARGE SCALE GENOMIC DNA]</scope>
    <source>
        <strain evidence="2">LQN</strain>
        <tissue evidence="2">Leaf</tissue>
    </source>
</reference>
<comment type="caution">
    <text evidence="2">The sequence shown here is derived from an EMBL/GenBank/DDBJ whole genome shotgun (WGS) entry which is preliminary data.</text>
</comment>
<name>A0AAV9K0R7_9SOLN</name>
<evidence type="ECO:0000313" key="2">
    <source>
        <dbReference type="EMBL" id="KAK4706916.1"/>
    </source>
</evidence>
<evidence type="ECO:0000256" key="1">
    <source>
        <dbReference type="SAM" id="Coils"/>
    </source>
</evidence>
<feature type="coiled-coil region" evidence="1">
    <location>
        <begin position="52"/>
        <end position="100"/>
    </location>
</feature>
<proteinExistence type="predicted"/>
<organism evidence="2 3">
    <name type="scientific">Solanum pinnatisectum</name>
    <name type="common">tansyleaf nightshade</name>
    <dbReference type="NCBI Taxonomy" id="50273"/>
    <lineage>
        <taxon>Eukaryota</taxon>
        <taxon>Viridiplantae</taxon>
        <taxon>Streptophyta</taxon>
        <taxon>Embryophyta</taxon>
        <taxon>Tracheophyta</taxon>
        <taxon>Spermatophyta</taxon>
        <taxon>Magnoliopsida</taxon>
        <taxon>eudicotyledons</taxon>
        <taxon>Gunneridae</taxon>
        <taxon>Pentapetalae</taxon>
        <taxon>asterids</taxon>
        <taxon>lamiids</taxon>
        <taxon>Solanales</taxon>
        <taxon>Solanaceae</taxon>
        <taxon>Solanoideae</taxon>
        <taxon>Solaneae</taxon>
        <taxon>Solanum</taxon>
    </lineage>
</organism>
<sequence length="103" mass="12089">MSQASQTSKAKKSYNCHRVGICSFFRWLGHESSTSNPSNFQGVAKFELLKKLRESKENRDLLMTFLKEAEEQRNHLKVLLKDAERDRDQLKERFILAEEKEKA</sequence>
<accession>A0AAV9K0R7</accession>
<dbReference type="EMBL" id="JAWPEI010000041">
    <property type="protein sequence ID" value="KAK4706916.1"/>
    <property type="molecule type" value="Genomic_DNA"/>
</dbReference>
<gene>
    <name evidence="2" type="ORF">R3W88_033536</name>
</gene>
<keyword evidence="1" id="KW-0175">Coiled coil</keyword>
<dbReference type="Proteomes" id="UP001311915">
    <property type="component" value="Unassembled WGS sequence"/>
</dbReference>
<evidence type="ECO:0000313" key="3">
    <source>
        <dbReference type="Proteomes" id="UP001311915"/>
    </source>
</evidence>
<protein>
    <submittedName>
        <fullName evidence="2">Uncharacterized protein</fullName>
    </submittedName>
</protein>